<comment type="caution">
    <text evidence="3">The sequence shown here is derived from an EMBL/GenBank/DDBJ whole genome shotgun (WGS) entry which is preliminary data.</text>
</comment>
<evidence type="ECO:0000256" key="1">
    <source>
        <dbReference type="SAM" id="Phobius"/>
    </source>
</evidence>
<dbReference type="AlphaFoldDB" id="A0A5M6CKV1"/>
<dbReference type="Proteomes" id="UP000323632">
    <property type="component" value="Unassembled WGS sequence"/>
</dbReference>
<dbReference type="InterPro" id="IPR025646">
    <property type="entry name" value="DUF4350"/>
</dbReference>
<gene>
    <name evidence="3" type="ORF">F0919_10770</name>
</gene>
<organism evidence="3 4">
    <name type="scientific">Taibaiella lutea</name>
    <dbReference type="NCBI Taxonomy" id="2608001"/>
    <lineage>
        <taxon>Bacteria</taxon>
        <taxon>Pseudomonadati</taxon>
        <taxon>Bacteroidota</taxon>
        <taxon>Chitinophagia</taxon>
        <taxon>Chitinophagales</taxon>
        <taxon>Chitinophagaceae</taxon>
        <taxon>Taibaiella</taxon>
    </lineage>
</organism>
<keyword evidence="4" id="KW-1185">Reference proteome</keyword>
<dbReference type="RefSeq" id="WP_150032749.1">
    <property type="nucleotide sequence ID" value="NZ_VWSH01000002.1"/>
</dbReference>
<sequence>MKKKTDWTMDYQNITKNPFSLDLTYRAIPLMFPHAKIETLSPSLRLNNLGYSLRKNSQHSLIFLVGDHLNFNDDEIDSLVSFVEQGNQVLLSSNHFDEVLLDKLALRIYFNESVTDTIQQIYLSKEKHEPEVYNYKSKYYSILQQFENTDTARSYFYTLGTNQFKKSNFIVFGNGKGRLMLHAAPIAFSNYFLLQGNNIDYLKGVFGFVDEPISNIYLISFRSREISTSDFSVLLRNKATATAFWLILFTMGIYLIFEMKRKQKMIPVIKQNENTSVAFTETIGRLYYNNKNHENLAEKMIQHFLEFVRSHYYLNTNMLDAEFVRLLSSKSGIEMAKTDSLIYNIKMVQDRQGVDEAFLFALYTQIQEFYNGK</sequence>
<feature type="transmembrane region" description="Helical" evidence="1">
    <location>
        <begin position="239"/>
        <end position="257"/>
    </location>
</feature>
<dbReference type="Pfam" id="PF14258">
    <property type="entry name" value="DUF4350"/>
    <property type="match status" value="1"/>
</dbReference>
<feature type="domain" description="DUF4350" evidence="2">
    <location>
        <begin position="55"/>
        <end position="203"/>
    </location>
</feature>
<evidence type="ECO:0000313" key="3">
    <source>
        <dbReference type="EMBL" id="KAA5535070.1"/>
    </source>
</evidence>
<dbReference type="EMBL" id="VWSH01000002">
    <property type="protein sequence ID" value="KAA5535070.1"/>
    <property type="molecule type" value="Genomic_DNA"/>
</dbReference>
<proteinExistence type="predicted"/>
<name>A0A5M6CKV1_9BACT</name>
<reference evidence="3 4" key="1">
    <citation type="submission" date="2019-09" db="EMBL/GenBank/DDBJ databases">
        <title>Genome sequence and assembly of Taibaiella sp.</title>
        <authorList>
            <person name="Chhetri G."/>
        </authorList>
    </citation>
    <scope>NUCLEOTIDE SEQUENCE [LARGE SCALE GENOMIC DNA]</scope>
    <source>
        <strain evidence="3 4">KVB11</strain>
    </source>
</reference>
<evidence type="ECO:0000313" key="4">
    <source>
        <dbReference type="Proteomes" id="UP000323632"/>
    </source>
</evidence>
<protein>
    <submittedName>
        <fullName evidence="3">DUF4350 domain-containing protein</fullName>
    </submittedName>
</protein>
<keyword evidence="1" id="KW-0472">Membrane</keyword>
<keyword evidence="1" id="KW-1133">Transmembrane helix</keyword>
<keyword evidence="1" id="KW-0812">Transmembrane</keyword>
<accession>A0A5M6CKV1</accession>
<evidence type="ECO:0000259" key="2">
    <source>
        <dbReference type="Pfam" id="PF14258"/>
    </source>
</evidence>